<feature type="transmembrane region" description="Helical" evidence="1">
    <location>
        <begin position="288"/>
        <end position="313"/>
    </location>
</feature>
<dbReference type="PROSITE" id="PS50883">
    <property type="entry name" value="EAL"/>
    <property type="match status" value="1"/>
</dbReference>
<dbReference type="EMBL" id="QZWH01000029">
    <property type="protein sequence ID" value="RJT21494.1"/>
    <property type="molecule type" value="Genomic_DNA"/>
</dbReference>
<keyword evidence="1" id="KW-0812">Transmembrane</keyword>
<feature type="transmembrane region" description="Helical" evidence="1">
    <location>
        <begin position="76"/>
        <end position="98"/>
    </location>
</feature>
<evidence type="ECO:0000313" key="3">
    <source>
        <dbReference type="EMBL" id="RJT21494.1"/>
    </source>
</evidence>
<feature type="transmembrane region" description="Helical" evidence="1">
    <location>
        <begin position="206"/>
        <end position="223"/>
    </location>
</feature>
<dbReference type="SMART" id="SM00267">
    <property type="entry name" value="GGDEF"/>
    <property type="match status" value="1"/>
</dbReference>
<dbReference type="SUPFAM" id="SSF141868">
    <property type="entry name" value="EAL domain-like"/>
    <property type="match status" value="1"/>
</dbReference>
<dbReference type="InterPro" id="IPR000160">
    <property type="entry name" value="GGDEF_dom"/>
</dbReference>
<keyword evidence="1" id="KW-0472">Membrane</keyword>
<evidence type="ECO:0000259" key="2">
    <source>
        <dbReference type="PROSITE" id="PS50883"/>
    </source>
</evidence>
<dbReference type="PANTHER" id="PTHR33121">
    <property type="entry name" value="CYCLIC DI-GMP PHOSPHODIESTERASE PDEF"/>
    <property type="match status" value="1"/>
</dbReference>
<feature type="domain" description="EAL" evidence="2">
    <location>
        <begin position="482"/>
        <end position="727"/>
    </location>
</feature>
<accession>A0A3A5JQW1</accession>
<name>A0A3A5JQW1_9ENTR</name>
<dbReference type="PANTHER" id="PTHR33121:SF64">
    <property type="entry name" value="CYCLIC DI-GMP PHOSPHODIESTERASE PDEF"/>
    <property type="match status" value="1"/>
</dbReference>
<dbReference type="SMART" id="SM00052">
    <property type="entry name" value="EAL"/>
    <property type="match status" value="1"/>
</dbReference>
<reference evidence="3 4" key="1">
    <citation type="submission" date="2018-09" db="EMBL/GenBank/DDBJ databases">
        <title>Draft genome sequence of Buttiauxella izardii CCUG 35510T.</title>
        <authorList>
            <person name="Salva-Serra F."/>
            <person name="Marathe N."/>
            <person name="Moore E."/>
            <person name="Stadler-Svensson L."/>
            <person name="Engstrom-Jakobsson H."/>
        </authorList>
    </citation>
    <scope>NUCLEOTIDE SEQUENCE [LARGE SCALE GENOMIC DNA]</scope>
    <source>
        <strain evidence="3 4">CCUG 35510</strain>
    </source>
</reference>
<proteinExistence type="predicted"/>
<dbReference type="CDD" id="cd01948">
    <property type="entry name" value="EAL"/>
    <property type="match status" value="1"/>
</dbReference>
<protein>
    <submittedName>
        <fullName evidence="3">EAL domain-containing protein</fullName>
    </submittedName>
</protein>
<feature type="transmembrane region" description="Helical" evidence="1">
    <location>
        <begin position="12"/>
        <end position="31"/>
    </location>
</feature>
<dbReference type="AlphaFoldDB" id="A0A3A5JQW1"/>
<feature type="transmembrane region" description="Helical" evidence="1">
    <location>
        <begin position="118"/>
        <end position="138"/>
    </location>
</feature>
<dbReference type="Proteomes" id="UP000276295">
    <property type="component" value="Unassembled WGS sequence"/>
</dbReference>
<organism evidence="3 4">
    <name type="scientific">Buttiauxella izardii</name>
    <dbReference type="NCBI Taxonomy" id="82991"/>
    <lineage>
        <taxon>Bacteria</taxon>
        <taxon>Pseudomonadati</taxon>
        <taxon>Pseudomonadota</taxon>
        <taxon>Gammaproteobacteria</taxon>
        <taxon>Enterobacterales</taxon>
        <taxon>Enterobacteriaceae</taxon>
        <taxon>Buttiauxella</taxon>
    </lineage>
</organism>
<evidence type="ECO:0000313" key="4">
    <source>
        <dbReference type="Proteomes" id="UP000276295"/>
    </source>
</evidence>
<dbReference type="OrthoDB" id="5900110at2"/>
<dbReference type="InterPro" id="IPR001633">
    <property type="entry name" value="EAL_dom"/>
</dbReference>
<keyword evidence="1" id="KW-1133">Transmembrane helix</keyword>
<dbReference type="InterPro" id="IPR035919">
    <property type="entry name" value="EAL_sf"/>
</dbReference>
<sequence length="727" mass="82795">MVFSDGFKRHSKLFLTFIVFYSLAASLSYSIEVSGFTLQLYDLTLPVISALLILYHRRALPTLALFAVYSFWRYPLFEFLEIAAQIVAALSSAVIYFFITGKRGAVSFGRSRLTAQRIFWLILFNTAVFTLLHHWLLLKFHITSPYDAKIFSVATLINIQWMLTSCITGIPFCYLVIRACYKPKWFFSYLRQLKALIVEGPTAVKQITWVMMLVTIMYCLIIANQDFLLFTDYSLVWLLPIMLWGAICLGHALINPLWVFMLILLSHYSDSYIARSNDFTEEHYVRHLAMASSMIAIFSLTIVLVGVLATRILRYIRHLKRVSLTEPHTGLPNLRALKNDIPRFPGAGLCSVQCPELNSLTQAHGITFRFEFVKAVVEYLKPLLRGHDNIYYSPGYGILLRLDDINDTLIDSYYKAMSAFRFSWEEMELGLNFGLSYILNGSNITNLSSVVGQLNASTFVSLKNGRPETLNIDAPGENNNNPSVIRHLLQQSIDQRSFVLMAQPIVSTTSAERYHEILIRIKTGENTLLFPNTFLPVAQEAGLLAEVDMTVIEQTFRFMHSLGESHSESRFSINLTPQSLIKSDFLDRIYALFAIWSIRPHRVIFEIIESDIIDNLNASSVLRELRKLGCKIAIDDFGTGASSYSRLKNLEADILKIDGSFIRNIVAEKFDHFIVMSFCEAAKFKNLEVVAEFVESEEIKQMLINMGIGWLQGYHTGKPVLIESLKK</sequence>
<dbReference type="GO" id="GO:0071111">
    <property type="term" value="F:cyclic-guanylate-specific phosphodiesterase activity"/>
    <property type="evidence" value="ECO:0007669"/>
    <property type="project" value="InterPro"/>
</dbReference>
<comment type="caution">
    <text evidence="3">The sequence shown here is derived from an EMBL/GenBank/DDBJ whole genome shotgun (WGS) entry which is preliminary data.</text>
</comment>
<feature type="transmembrane region" description="Helical" evidence="1">
    <location>
        <begin position="235"/>
        <end position="268"/>
    </location>
</feature>
<feature type="transmembrane region" description="Helical" evidence="1">
    <location>
        <begin position="150"/>
        <end position="177"/>
    </location>
</feature>
<keyword evidence="4" id="KW-1185">Reference proteome</keyword>
<dbReference type="Pfam" id="PF00563">
    <property type="entry name" value="EAL"/>
    <property type="match status" value="1"/>
</dbReference>
<evidence type="ECO:0000256" key="1">
    <source>
        <dbReference type="SAM" id="Phobius"/>
    </source>
</evidence>
<dbReference type="Gene3D" id="3.20.20.450">
    <property type="entry name" value="EAL domain"/>
    <property type="match status" value="1"/>
</dbReference>
<gene>
    <name evidence="3" type="ORF">D6029_13885</name>
</gene>
<dbReference type="InterPro" id="IPR050706">
    <property type="entry name" value="Cyclic-di-GMP_PDE-like"/>
</dbReference>